<dbReference type="AlphaFoldDB" id="A0AAD1UDS8"/>
<feature type="compositionally biased region" description="Basic and acidic residues" evidence="1">
    <location>
        <begin position="489"/>
        <end position="499"/>
    </location>
</feature>
<evidence type="ECO:0000256" key="1">
    <source>
        <dbReference type="SAM" id="MobiDB-lite"/>
    </source>
</evidence>
<comment type="caution">
    <text evidence="2">The sequence shown here is derived from an EMBL/GenBank/DDBJ whole genome shotgun (WGS) entry which is preliminary data.</text>
</comment>
<feature type="region of interest" description="Disordered" evidence="1">
    <location>
        <begin position="178"/>
        <end position="232"/>
    </location>
</feature>
<gene>
    <name evidence="2" type="ORF">ECRASSUSDP1_LOCUS8220</name>
</gene>
<organism evidence="2 3">
    <name type="scientific">Euplotes crassus</name>
    <dbReference type="NCBI Taxonomy" id="5936"/>
    <lineage>
        <taxon>Eukaryota</taxon>
        <taxon>Sar</taxon>
        <taxon>Alveolata</taxon>
        <taxon>Ciliophora</taxon>
        <taxon>Intramacronucleata</taxon>
        <taxon>Spirotrichea</taxon>
        <taxon>Hypotrichia</taxon>
        <taxon>Euplotida</taxon>
        <taxon>Euplotidae</taxon>
        <taxon>Moneuplotes</taxon>
    </lineage>
</organism>
<feature type="region of interest" description="Disordered" evidence="1">
    <location>
        <begin position="1"/>
        <end position="24"/>
    </location>
</feature>
<feature type="compositionally biased region" description="Basic and acidic residues" evidence="1">
    <location>
        <begin position="199"/>
        <end position="232"/>
    </location>
</feature>
<reference evidence="2" key="1">
    <citation type="submission" date="2023-07" db="EMBL/GenBank/DDBJ databases">
        <authorList>
            <consortium name="AG Swart"/>
            <person name="Singh M."/>
            <person name="Singh A."/>
            <person name="Seah K."/>
            <person name="Emmerich C."/>
        </authorList>
    </citation>
    <scope>NUCLEOTIDE SEQUENCE</scope>
    <source>
        <strain evidence="2">DP1</strain>
    </source>
</reference>
<dbReference type="EMBL" id="CAMPGE010008030">
    <property type="protein sequence ID" value="CAI2366944.1"/>
    <property type="molecule type" value="Genomic_DNA"/>
</dbReference>
<sequence>MYPKKTPVDANEKRERDKLHRREQMKSLLISKFQGKYSFGSKNREERDKIITREVNSLVDNKICSEKHLVELDKKLSNLFDGNNKSEKSHNSKASHHSRVSAAKSGKNSDISKRSAFVRAGADILSREKEMKMSGYSKNGSAAGHSYTASLNRSLVGPKAPDEWDNLIMKDVKKYEQEQQQTLEKRRKMKQQIMNDLNKQIRDKEAMKKKSREEEINMEKKRQNIHHQQEKLEKQKEMLKKLKNDEERKIMETQIAEVEHHRKFEKHNEKLQAEHEKEQVLRELEDDLEKQRRKKKEYIEVCQKQYKENLELKESLKSKELQRKKEDTAKKNDMFGNLFEEKTHVSYELAARNQKKFDALTKILERENEKKNRARNYTEFEEGDNKLDKKNDKDQQKRKLRHQEDVKSNLNFLQEQIKFRKEKEKFEKDTEVKQAYLMNKRALDELEMEAARTQAMRNKRIQHKNELKNQEYEKAKDGANYSMTQQERLMNKDRLEALQ</sequence>
<keyword evidence="3" id="KW-1185">Reference proteome</keyword>
<evidence type="ECO:0000313" key="2">
    <source>
        <dbReference type="EMBL" id="CAI2366944.1"/>
    </source>
</evidence>
<name>A0AAD1UDS8_EUPCR</name>
<feature type="compositionally biased region" description="Basic and acidic residues" evidence="1">
    <location>
        <begin position="463"/>
        <end position="477"/>
    </location>
</feature>
<proteinExistence type="predicted"/>
<dbReference type="Proteomes" id="UP001295684">
    <property type="component" value="Unassembled WGS sequence"/>
</dbReference>
<feature type="region of interest" description="Disordered" evidence="1">
    <location>
        <begin position="462"/>
        <end position="499"/>
    </location>
</feature>
<accession>A0AAD1UDS8</accession>
<evidence type="ECO:0000313" key="3">
    <source>
        <dbReference type="Proteomes" id="UP001295684"/>
    </source>
</evidence>
<protein>
    <recommendedName>
        <fullName evidence="4">Trichohyalin-plectin-homology domain-containing protein</fullName>
    </recommendedName>
</protein>
<feature type="region of interest" description="Disordered" evidence="1">
    <location>
        <begin position="79"/>
        <end position="112"/>
    </location>
</feature>
<feature type="compositionally biased region" description="Basic and acidic residues" evidence="1">
    <location>
        <begin position="383"/>
        <end position="405"/>
    </location>
</feature>
<feature type="region of interest" description="Disordered" evidence="1">
    <location>
        <begin position="374"/>
        <end position="405"/>
    </location>
</feature>
<evidence type="ECO:0008006" key="4">
    <source>
        <dbReference type="Google" id="ProtNLM"/>
    </source>
</evidence>